<organism evidence="1 2">
    <name type="scientific">Trema orientale</name>
    <name type="common">Charcoal tree</name>
    <name type="synonym">Celtis orientalis</name>
    <dbReference type="NCBI Taxonomy" id="63057"/>
    <lineage>
        <taxon>Eukaryota</taxon>
        <taxon>Viridiplantae</taxon>
        <taxon>Streptophyta</taxon>
        <taxon>Embryophyta</taxon>
        <taxon>Tracheophyta</taxon>
        <taxon>Spermatophyta</taxon>
        <taxon>Magnoliopsida</taxon>
        <taxon>eudicotyledons</taxon>
        <taxon>Gunneridae</taxon>
        <taxon>Pentapetalae</taxon>
        <taxon>rosids</taxon>
        <taxon>fabids</taxon>
        <taxon>Rosales</taxon>
        <taxon>Cannabaceae</taxon>
        <taxon>Trema</taxon>
    </lineage>
</organism>
<dbReference type="InParanoid" id="A0A2P5ECA4"/>
<name>A0A2P5ECA4_TREOI</name>
<dbReference type="Proteomes" id="UP000237000">
    <property type="component" value="Unassembled WGS sequence"/>
</dbReference>
<proteinExistence type="predicted"/>
<accession>A0A2P5ECA4</accession>
<evidence type="ECO:0000313" key="1">
    <source>
        <dbReference type="EMBL" id="PON83177.1"/>
    </source>
</evidence>
<reference evidence="2" key="1">
    <citation type="submission" date="2016-06" db="EMBL/GenBank/DDBJ databases">
        <title>Parallel loss of symbiosis genes in relatives of nitrogen-fixing non-legume Parasponia.</title>
        <authorList>
            <person name="Van Velzen R."/>
            <person name="Holmer R."/>
            <person name="Bu F."/>
            <person name="Rutten L."/>
            <person name="Van Zeijl A."/>
            <person name="Liu W."/>
            <person name="Santuari L."/>
            <person name="Cao Q."/>
            <person name="Sharma T."/>
            <person name="Shen D."/>
            <person name="Roswanjaya Y."/>
            <person name="Wardhani T."/>
            <person name="Kalhor M.S."/>
            <person name="Jansen J."/>
            <person name="Van den Hoogen J."/>
            <person name="Gungor B."/>
            <person name="Hartog M."/>
            <person name="Hontelez J."/>
            <person name="Verver J."/>
            <person name="Yang W.-C."/>
            <person name="Schijlen E."/>
            <person name="Repin R."/>
            <person name="Schilthuizen M."/>
            <person name="Schranz E."/>
            <person name="Heidstra R."/>
            <person name="Miyata K."/>
            <person name="Fedorova E."/>
            <person name="Kohlen W."/>
            <person name="Bisseling T."/>
            <person name="Smit S."/>
            <person name="Geurts R."/>
        </authorList>
    </citation>
    <scope>NUCLEOTIDE SEQUENCE [LARGE SCALE GENOMIC DNA]</scope>
    <source>
        <strain evidence="2">cv. RG33-2</strain>
    </source>
</reference>
<keyword evidence="2" id="KW-1185">Reference proteome</keyword>
<dbReference type="AlphaFoldDB" id="A0A2P5ECA4"/>
<sequence length="83" mass="9437">MGIMVFEQRKEYLKVKGDEYVPNELLGGMISLSQAPATATILFFLLQIYTRVSYPVSTDYRLIFLQLCSSFKGHRLTSLVLVS</sequence>
<dbReference type="OrthoDB" id="10549727at2759"/>
<dbReference type="EMBL" id="JXTC01000182">
    <property type="protein sequence ID" value="PON83177.1"/>
    <property type="molecule type" value="Genomic_DNA"/>
</dbReference>
<protein>
    <submittedName>
        <fullName evidence="1">Uncharacterized protein</fullName>
    </submittedName>
</protein>
<comment type="caution">
    <text evidence="1">The sequence shown here is derived from an EMBL/GenBank/DDBJ whole genome shotgun (WGS) entry which is preliminary data.</text>
</comment>
<gene>
    <name evidence="1" type="ORF">TorRG33x02_210110</name>
</gene>
<evidence type="ECO:0000313" key="2">
    <source>
        <dbReference type="Proteomes" id="UP000237000"/>
    </source>
</evidence>